<evidence type="ECO:0000313" key="2">
    <source>
        <dbReference type="Proteomes" id="UP000316167"/>
    </source>
</evidence>
<dbReference type="InterPro" id="IPR025412">
    <property type="entry name" value="DUF4304"/>
</dbReference>
<name>A0A562SGK3_9BACT</name>
<dbReference type="Pfam" id="PF14137">
    <property type="entry name" value="DUF4304"/>
    <property type="match status" value="1"/>
</dbReference>
<organism evidence="1 2">
    <name type="scientific">Lacibacter cauensis</name>
    <dbReference type="NCBI Taxonomy" id="510947"/>
    <lineage>
        <taxon>Bacteria</taxon>
        <taxon>Pseudomonadati</taxon>
        <taxon>Bacteroidota</taxon>
        <taxon>Chitinophagia</taxon>
        <taxon>Chitinophagales</taxon>
        <taxon>Chitinophagaceae</taxon>
        <taxon>Lacibacter</taxon>
    </lineage>
</organism>
<gene>
    <name evidence="1" type="ORF">IQ13_2793</name>
</gene>
<protein>
    <recommendedName>
        <fullName evidence="3">DUF4304 domain-containing protein</fullName>
    </recommendedName>
</protein>
<dbReference type="AlphaFoldDB" id="A0A562SGK3"/>
<dbReference type="Proteomes" id="UP000316167">
    <property type="component" value="Unassembled WGS sequence"/>
</dbReference>
<evidence type="ECO:0000313" key="1">
    <source>
        <dbReference type="EMBL" id="TWI80124.1"/>
    </source>
</evidence>
<proteinExistence type="predicted"/>
<dbReference type="EMBL" id="VLLE01000005">
    <property type="protein sequence ID" value="TWI80124.1"/>
    <property type="molecule type" value="Genomic_DNA"/>
</dbReference>
<dbReference type="RefSeq" id="WP_374728388.1">
    <property type="nucleotide sequence ID" value="NZ_VLLE01000005.1"/>
</dbReference>
<keyword evidence="2" id="KW-1185">Reference proteome</keyword>
<reference evidence="1 2" key="1">
    <citation type="journal article" date="2015" name="Stand. Genomic Sci.">
        <title>Genomic Encyclopedia of Bacterial and Archaeal Type Strains, Phase III: the genomes of soil and plant-associated and newly described type strains.</title>
        <authorList>
            <person name="Whitman W.B."/>
            <person name="Woyke T."/>
            <person name="Klenk H.P."/>
            <person name="Zhou Y."/>
            <person name="Lilburn T.G."/>
            <person name="Beck B.J."/>
            <person name="De Vos P."/>
            <person name="Vandamme P."/>
            <person name="Eisen J.A."/>
            <person name="Garrity G."/>
            <person name="Hugenholtz P."/>
            <person name="Kyrpides N.C."/>
        </authorList>
    </citation>
    <scope>NUCLEOTIDE SEQUENCE [LARGE SCALE GENOMIC DNA]</scope>
    <source>
        <strain evidence="1 2">CGMCC 1.7271</strain>
    </source>
</reference>
<sequence length="323" mass="37556">MSKLSDILKCWNQVATAFLQLHGFKQYGKDGFGRMTHDHVFQFFIFNVHRHTNTFTLDIGIRPMYCENQNYLILRPGNRLGKLASKNGLDTWWPSDTDEVRERSLTEVLRLFQEYVLPFYDNTRTSVDIVKSCQKNFFGKNKFGDRVSWGSPGYECFDFGYIYLRAGEYEKAAREFERCSKFVSASNYESERQRNEKYLKLIQLCKTAKLEINAYLQNQIQNSLSNLKLDNWLFADIYKSIARYFPSPVEQAEVEKLLQSINRADITVGIDQLARSILVVADGNLNELRRLFDTGFLGDPRDVIMIAMGKTSNKKDFSAPFDY</sequence>
<accession>A0A562SGK3</accession>
<comment type="caution">
    <text evidence="1">The sequence shown here is derived from an EMBL/GenBank/DDBJ whole genome shotgun (WGS) entry which is preliminary data.</text>
</comment>
<evidence type="ECO:0008006" key="3">
    <source>
        <dbReference type="Google" id="ProtNLM"/>
    </source>
</evidence>